<comment type="subcellular location">
    <subcellularLocation>
        <location evidence="5">Nucleus</location>
    </subcellularLocation>
</comment>
<dbReference type="InterPro" id="IPR015633">
    <property type="entry name" value="E2F"/>
</dbReference>
<keyword evidence="8" id="KW-1185">Reference proteome</keyword>
<dbReference type="GeneTree" id="ENSGT01000000220856"/>
<organism evidence="7 8">
    <name type="scientific">Oncorhynchus mykiss</name>
    <name type="common">Rainbow trout</name>
    <name type="synonym">Salmo gairdneri</name>
    <dbReference type="NCBI Taxonomy" id="8022"/>
    <lineage>
        <taxon>Eukaryota</taxon>
        <taxon>Metazoa</taxon>
        <taxon>Chordata</taxon>
        <taxon>Craniata</taxon>
        <taxon>Vertebrata</taxon>
        <taxon>Euteleostomi</taxon>
        <taxon>Actinopterygii</taxon>
        <taxon>Neopterygii</taxon>
        <taxon>Teleostei</taxon>
        <taxon>Protacanthopterygii</taxon>
        <taxon>Salmoniformes</taxon>
        <taxon>Salmonidae</taxon>
        <taxon>Salmoninae</taxon>
        <taxon>Oncorhynchus</taxon>
    </lineage>
</organism>
<reference evidence="7" key="2">
    <citation type="submission" date="2025-08" db="UniProtKB">
        <authorList>
            <consortium name="Ensembl"/>
        </authorList>
    </citation>
    <scope>IDENTIFICATION</scope>
</reference>
<dbReference type="AlphaFoldDB" id="A0A8C7TSH3"/>
<reference evidence="7" key="1">
    <citation type="submission" date="2020-07" db="EMBL/GenBank/DDBJ databases">
        <title>A long reads based de novo assembly of the rainbow trout Arlee double haploid line genome.</title>
        <authorList>
            <person name="Gao G."/>
            <person name="Palti Y."/>
        </authorList>
    </citation>
    <scope>NUCLEOTIDE SEQUENCE [LARGE SCALE GENOMIC DNA]</scope>
</reference>
<dbReference type="InterPro" id="IPR036388">
    <property type="entry name" value="WH-like_DNA-bd_sf"/>
</dbReference>
<name>A0A8C7TSH3_ONCMY</name>
<dbReference type="InterPro" id="IPR036390">
    <property type="entry name" value="WH_DNA-bd_sf"/>
</dbReference>
<evidence type="ECO:0000256" key="4">
    <source>
        <dbReference type="ARBA" id="ARBA00023163"/>
    </source>
</evidence>
<comment type="similarity">
    <text evidence="1 5">Belongs to the E2F/DP family.</text>
</comment>
<proteinExistence type="inferred from homology"/>
<dbReference type="SUPFAM" id="SSF144074">
    <property type="entry name" value="E2F-DP heterodimerization region"/>
    <property type="match status" value="1"/>
</dbReference>
<dbReference type="SUPFAM" id="SSF46785">
    <property type="entry name" value="Winged helix' DNA-binding domain"/>
    <property type="match status" value="1"/>
</dbReference>
<sequence length="208" mass="23127">MVKCVVLGYPNRSDNNKGAFPNRPIRFLHFPKDQTRIEVCLAPVPLNTPFVLQDLSLALLTKKFLRLLCGIHHGFIDLNLAAKNLITSKPRVYDLTNCLEGTNLIQKQSRELQNLKTVEESLDELIKTCAQQLFDMTDNISGAPKKTKLELPTPKEIHLKGGRGPIKVLTCELGGPQCDTQGSRKTRLSSFGGEIMLLHTGINIDVLV</sequence>
<dbReference type="Ensembl" id="ENSOMYT00000095644.2">
    <property type="protein sequence ID" value="ENSOMYP00000087799.1"/>
    <property type="gene ID" value="ENSOMYG00000040627.2"/>
</dbReference>
<evidence type="ECO:0000259" key="6">
    <source>
        <dbReference type="SMART" id="SM01372"/>
    </source>
</evidence>
<dbReference type="InterPro" id="IPR003316">
    <property type="entry name" value="E2F_WHTH_DNA-bd_dom"/>
</dbReference>
<feature type="domain" description="E2F/DP family winged-helix DNA-binding" evidence="6">
    <location>
        <begin position="52"/>
        <end position="117"/>
    </location>
</feature>
<evidence type="ECO:0000256" key="1">
    <source>
        <dbReference type="ARBA" id="ARBA00010940"/>
    </source>
</evidence>
<keyword evidence="4 5" id="KW-0804">Transcription</keyword>
<dbReference type="SMART" id="SM01372">
    <property type="entry name" value="E2F_TDP"/>
    <property type="match status" value="1"/>
</dbReference>
<dbReference type="GO" id="GO:0090575">
    <property type="term" value="C:RNA polymerase II transcription regulator complex"/>
    <property type="evidence" value="ECO:0007669"/>
    <property type="project" value="TreeGrafter"/>
</dbReference>
<evidence type="ECO:0000256" key="2">
    <source>
        <dbReference type="ARBA" id="ARBA00023015"/>
    </source>
</evidence>
<keyword evidence="2 5" id="KW-0805">Transcription regulation</keyword>
<dbReference type="Proteomes" id="UP000694395">
    <property type="component" value="Chromosome 8"/>
</dbReference>
<reference evidence="7" key="3">
    <citation type="submission" date="2025-09" db="UniProtKB">
        <authorList>
            <consortium name="Ensembl"/>
        </authorList>
    </citation>
    <scope>IDENTIFICATION</scope>
</reference>
<evidence type="ECO:0000256" key="3">
    <source>
        <dbReference type="ARBA" id="ARBA00023125"/>
    </source>
</evidence>
<keyword evidence="3 5" id="KW-0238">DNA-binding</keyword>
<protein>
    <recommendedName>
        <fullName evidence="6">E2F/DP family winged-helix DNA-binding domain-containing protein</fullName>
    </recommendedName>
</protein>
<evidence type="ECO:0000313" key="7">
    <source>
        <dbReference type="Ensembl" id="ENSOMYP00000087799.1"/>
    </source>
</evidence>
<keyword evidence="5" id="KW-0539">Nucleus</keyword>
<dbReference type="InterPro" id="IPR037241">
    <property type="entry name" value="E2F-DP_heterodim"/>
</dbReference>
<evidence type="ECO:0000256" key="5">
    <source>
        <dbReference type="RuleBase" id="RU003796"/>
    </source>
</evidence>
<dbReference type="Gene3D" id="1.10.10.10">
    <property type="entry name" value="Winged helix-like DNA-binding domain superfamily/Winged helix DNA-binding domain"/>
    <property type="match status" value="1"/>
</dbReference>
<dbReference type="PANTHER" id="PTHR12081">
    <property type="entry name" value="TRANSCRIPTION FACTOR E2F"/>
    <property type="match status" value="1"/>
</dbReference>
<dbReference type="GO" id="GO:0000978">
    <property type="term" value="F:RNA polymerase II cis-regulatory region sequence-specific DNA binding"/>
    <property type="evidence" value="ECO:0007669"/>
    <property type="project" value="InterPro"/>
</dbReference>
<evidence type="ECO:0000313" key="8">
    <source>
        <dbReference type="Proteomes" id="UP000694395"/>
    </source>
</evidence>
<dbReference type="PANTHER" id="PTHR12081:SF18">
    <property type="entry name" value="TRANSCRIPTION FACTOR E2F2-RELATED"/>
    <property type="match status" value="1"/>
</dbReference>
<accession>A0A8C7TSH3</accession>
<dbReference type="Pfam" id="PF02319">
    <property type="entry name" value="WHD_E2F_TDP"/>
    <property type="match status" value="1"/>
</dbReference>
<dbReference type="GO" id="GO:0000981">
    <property type="term" value="F:DNA-binding transcription factor activity, RNA polymerase II-specific"/>
    <property type="evidence" value="ECO:0007669"/>
    <property type="project" value="TreeGrafter"/>
</dbReference>